<dbReference type="InterPro" id="IPR036388">
    <property type="entry name" value="WH-like_DNA-bd_sf"/>
</dbReference>
<accession>A0AAD8KHR3</accession>
<keyword evidence="5" id="KW-0067">ATP-binding</keyword>
<comment type="similarity">
    <text evidence="1">Belongs to the disease resistance NB-LRR family.</text>
</comment>
<evidence type="ECO:0000256" key="2">
    <source>
        <dbReference type="ARBA" id="ARBA00022614"/>
    </source>
</evidence>
<evidence type="ECO:0000313" key="10">
    <source>
        <dbReference type="Proteomes" id="UP001229421"/>
    </source>
</evidence>
<keyword evidence="4" id="KW-0611">Plant defense</keyword>
<keyword evidence="5" id="KW-0547">Nucleotide-binding</keyword>
<dbReference type="GO" id="GO:0006952">
    <property type="term" value="P:defense response"/>
    <property type="evidence" value="ECO:0007669"/>
    <property type="project" value="UniProtKB-KW"/>
</dbReference>
<dbReference type="InterPro" id="IPR050905">
    <property type="entry name" value="Plant_NBS-LRR"/>
</dbReference>
<dbReference type="SUPFAM" id="SSF52058">
    <property type="entry name" value="L domain-like"/>
    <property type="match status" value="1"/>
</dbReference>
<gene>
    <name evidence="9" type="ORF">QVD17_18239</name>
</gene>
<feature type="domain" description="Disease resistance protein At4g27190-like leucine-rich repeats" evidence="8">
    <location>
        <begin position="801"/>
        <end position="906"/>
    </location>
</feature>
<keyword evidence="6" id="KW-0175">Coiled coil</keyword>
<dbReference type="InterPro" id="IPR027417">
    <property type="entry name" value="P-loop_NTPase"/>
</dbReference>
<name>A0AAD8KHR3_TARER</name>
<evidence type="ECO:0000256" key="3">
    <source>
        <dbReference type="ARBA" id="ARBA00022737"/>
    </source>
</evidence>
<feature type="domain" description="Disease resistance protein At4g27190-like leucine-rich repeats" evidence="8">
    <location>
        <begin position="927"/>
        <end position="1071"/>
    </location>
</feature>
<dbReference type="Pfam" id="PF23247">
    <property type="entry name" value="LRR_RPS2"/>
    <property type="match status" value="5"/>
</dbReference>
<keyword evidence="2" id="KW-0433">Leucine-rich repeat</keyword>
<dbReference type="PANTHER" id="PTHR33463">
    <property type="entry name" value="NB-ARC DOMAIN-CONTAINING PROTEIN-RELATED"/>
    <property type="match status" value="1"/>
</dbReference>
<evidence type="ECO:0000256" key="4">
    <source>
        <dbReference type="ARBA" id="ARBA00022821"/>
    </source>
</evidence>
<keyword evidence="10" id="KW-1185">Reference proteome</keyword>
<proteinExistence type="inferred from homology"/>
<feature type="domain" description="Disease resistance protein At4g27190-like leucine-rich repeats" evidence="8">
    <location>
        <begin position="1164"/>
        <end position="1322"/>
    </location>
</feature>
<protein>
    <recommendedName>
        <fullName evidence="11">AAA+ ATPase domain-containing protein</fullName>
    </recommendedName>
</protein>
<dbReference type="Pfam" id="PF00931">
    <property type="entry name" value="NB-ARC"/>
    <property type="match status" value="1"/>
</dbReference>
<evidence type="ECO:0008006" key="11">
    <source>
        <dbReference type="Google" id="ProtNLM"/>
    </source>
</evidence>
<dbReference type="Proteomes" id="UP001229421">
    <property type="component" value="Unassembled WGS sequence"/>
</dbReference>
<dbReference type="Gene3D" id="1.10.8.430">
    <property type="entry name" value="Helical domain of apoptotic protease-activating factors"/>
    <property type="match status" value="1"/>
</dbReference>
<dbReference type="InterPro" id="IPR042197">
    <property type="entry name" value="Apaf_helical"/>
</dbReference>
<organism evidence="9 10">
    <name type="scientific">Tagetes erecta</name>
    <name type="common">African marigold</name>
    <dbReference type="NCBI Taxonomy" id="13708"/>
    <lineage>
        <taxon>Eukaryota</taxon>
        <taxon>Viridiplantae</taxon>
        <taxon>Streptophyta</taxon>
        <taxon>Embryophyta</taxon>
        <taxon>Tracheophyta</taxon>
        <taxon>Spermatophyta</taxon>
        <taxon>Magnoliopsida</taxon>
        <taxon>eudicotyledons</taxon>
        <taxon>Gunneridae</taxon>
        <taxon>Pentapetalae</taxon>
        <taxon>asterids</taxon>
        <taxon>campanulids</taxon>
        <taxon>Asterales</taxon>
        <taxon>Asteraceae</taxon>
        <taxon>Asteroideae</taxon>
        <taxon>Heliantheae alliance</taxon>
        <taxon>Tageteae</taxon>
        <taxon>Tagetes</taxon>
    </lineage>
</organism>
<feature type="domain" description="Disease resistance protein At4g27190-like leucine-rich repeats" evidence="8">
    <location>
        <begin position="1520"/>
        <end position="1662"/>
    </location>
</feature>
<dbReference type="GO" id="GO:0043531">
    <property type="term" value="F:ADP binding"/>
    <property type="evidence" value="ECO:0007669"/>
    <property type="project" value="InterPro"/>
</dbReference>
<dbReference type="SUPFAM" id="SSF52540">
    <property type="entry name" value="P-loop containing nucleoside triphosphate hydrolases"/>
    <property type="match status" value="1"/>
</dbReference>
<dbReference type="Gene3D" id="1.10.10.10">
    <property type="entry name" value="Winged helix-like DNA-binding domain superfamily/Winged helix DNA-binding domain"/>
    <property type="match status" value="1"/>
</dbReference>
<evidence type="ECO:0000259" key="7">
    <source>
        <dbReference type="Pfam" id="PF00931"/>
    </source>
</evidence>
<dbReference type="InterPro" id="IPR032675">
    <property type="entry name" value="LRR_dom_sf"/>
</dbReference>
<dbReference type="Gene3D" id="3.40.50.300">
    <property type="entry name" value="P-loop containing nucleotide triphosphate hydrolases"/>
    <property type="match status" value="1"/>
</dbReference>
<comment type="caution">
    <text evidence="9">The sequence shown here is derived from an EMBL/GenBank/DDBJ whole genome shotgun (WGS) entry which is preliminary data.</text>
</comment>
<sequence length="1766" mass="203094">MEVTNLHEMYFTILNLQKRVRSEEIKAGLVWKMDALMNATITPVVKFMMDTVKKHLGFWISSPKYVKDVDDKMKQLKDKAREVQNQRNMAAVNTEVVPALVEPWLKEVEKMVDREKSIPTGAIGCFNVSKRYKAGKRSFDILKEIEDLEIRGSQIKFNKEKISLAKVPSTFERASTSAPLVDGTHIRFVSRDELFSKALKSLQSNNEVEKMIALCGTGGVGKTTMMEQLKKAVEVSKMFDWIVKVVVGENNDAIALQQAIAENIGGDFTETTKEARANRLRMKFDEMSQQGQKKILIIVDDIWKEFDLEDVGLTNPLLNGFKILVTSRHKDVCYRMGVKTNSIFDVHVLSFEEANALFSKIVRPFIVDPDDPEYKKIGEDIVKKCGGLPIALKTIASYLRNRVKDVWKEALFSLQQDDLKHLKTIVHKVFEISYNNLETEDDKAIFLLSGLLPDDFNIRVEDLMRYGWGLKLFTDVHTLADARRRTISCVDNLILANLLTESETTGCVKMHDLMRAFVLSNFTQVKQASIVNHNNMSTKQLTKGENDSYERILLKCTGMSTFPVDFIYPNLSTLMLMDGYDLLNFPKDIYERMERLQVVSYENMHVPMLPVTFEHSTTLQTLCLRSCSFINDDISLLGSLSNLETLSFVDCQIRRLPSTIGKLKKLKLLDLTGCVHLRIDDGVFQNLSSLEELYMRAYKDSPIRFTKANYDELQILSDRLSALELEFYENKEKLKNMAFKKLERFRVSIGCQLLDLKDGKKYLFINTIQYVGDYNELLECKINEVFNKTEELHLQVNEMDRLENHSFSNLRDLYVSKCTNLTCLFTVDVASGLKRLERLTISECHVMRTLVDERNSRVGVIRFPKLNFMSLIDLPNMVSFWDNKIEFPEMVKLKLDGLPNFTSIYPDNHNTSEIQPLLNQKVLMPQLEKLDIYGMEKLKQIWSCDKNNNGASKLRKIRVKKCDKLVNLFPSNPLPLLNELEELYVSSCDFIEVLFNMELGSFCGTGELSKLRRIEVDHLGKLKELWRMKLGGCDIHINCFKDVESINIRDCSNFENIFTPTNVKFDLGALTTYSALNSGEKINDTVKGEISEELDIPIATYPSSLLHTCHQLQHLQLYNDERVKEVVFEMDTHQQPLLLPYLQVLDIYGLKEMSHVWKCSNWNNNNKFLHQPAAFQSPFQNLTNIALLRCDKIKYLFSPLMAKYLSNLKNIWIEKCDGIEEVISRRDDENENEENRSSSHDQTTTLLMFPHLDTLELYILSSLKRIDDESQNDKVVIGACWSLCQYPTTITIIGCEALSVLIPWYAAGKMNRLQELFIKNCKTMVEVFESELRSSNVDEGNSGTTLLTTPTITTTLLLHVPQLDNLKEVNIYDCDLLSHIFTFYTLETLKQLQKLKVESCEALQVIVKQENENSSSKDQVVFPRLEILELEDLPNLKGFFLGMNEFRWHVLDDVMIENCPQLKMFTHGPSKTPKLKYITTKLGKHSVECGLNFHEMINEHQTLFPASSDDPTVSKMTLCSFHNLVEIDIDEIINIGNTNIIPSNGLLHLVKLEKIYSRSQMWGLSWDRDSSVEEVFEVAAALDENESQQAVVKIPLPNLREMSLYNVNSLKYLWKSNRWKILEFPNLTTLSIQYCDELEHVFTCSMVDSLVQLQYLHISECDNIKVIVKKEEEYDVKVNEIMLPRLKSLKLEQLQSLKGFCTGKDAFTLPVLDTLQIKKCPSFIVFTEGNVSTHELKVIDTTFGMHYVKPDLNSFIKTKQEEGYKF</sequence>
<evidence type="ECO:0000313" key="9">
    <source>
        <dbReference type="EMBL" id="KAK1422949.1"/>
    </source>
</evidence>
<reference evidence="9" key="1">
    <citation type="journal article" date="2023" name="bioRxiv">
        <title>Improved chromosome-level genome assembly for marigold (Tagetes erecta).</title>
        <authorList>
            <person name="Jiang F."/>
            <person name="Yuan L."/>
            <person name="Wang S."/>
            <person name="Wang H."/>
            <person name="Xu D."/>
            <person name="Wang A."/>
            <person name="Fan W."/>
        </authorList>
    </citation>
    <scope>NUCLEOTIDE SEQUENCE</scope>
    <source>
        <strain evidence="9">WSJ</strain>
        <tissue evidence="9">Leaf</tissue>
    </source>
</reference>
<dbReference type="InterPro" id="IPR002182">
    <property type="entry name" value="NB-ARC"/>
</dbReference>
<dbReference type="Gene3D" id="3.80.10.10">
    <property type="entry name" value="Ribonuclease Inhibitor"/>
    <property type="match status" value="4"/>
</dbReference>
<feature type="coiled-coil region" evidence="6">
    <location>
        <begin position="66"/>
        <end position="93"/>
    </location>
</feature>
<dbReference type="PANTHER" id="PTHR33463:SF96">
    <property type="entry name" value="LEUCINE-RICH REPEAT DOMAIN, L DOMAIN-LIKE PROTEIN-RELATED"/>
    <property type="match status" value="1"/>
</dbReference>
<evidence type="ECO:0000256" key="1">
    <source>
        <dbReference type="ARBA" id="ARBA00008894"/>
    </source>
</evidence>
<evidence type="ECO:0000256" key="6">
    <source>
        <dbReference type="SAM" id="Coils"/>
    </source>
</evidence>
<keyword evidence="3" id="KW-0677">Repeat</keyword>
<dbReference type="EMBL" id="JAUHHV010000005">
    <property type="protein sequence ID" value="KAK1422949.1"/>
    <property type="molecule type" value="Genomic_DNA"/>
</dbReference>
<dbReference type="SUPFAM" id="SSF52047">
    <property type="entry name" value="RNI-like"/>
    <property type="match status" value="3"/>
</dbReference>
<feature type="domain" description="Disease resistance protein At4g27190-like leucine-rich repeats" evidence="8">
    <location>
        <begin position="1361"/>
        <end position="1463"/>
    </location>
</feature>
<dbReference type="PRINTS" id="PR00364">
    <property type="entry name" value="DISEASERSIST"/>
</dbReference>
<evidence type="ECO:0000259" key="8">
    <source>
        <dbReference type="Pfam" id="PF23247"/>
    </source>
</evidence>
<dbReference type="InterPro" id="IPR057135">
    <property type="entry name" value="At4g27190-like_LRR"/>
</dbReference>
<feature type="domain" description="NB-ARC" evidence="7">
    <location>
        <begin position="195"/>
        <end position="363"/>
    </location>
</feature>
<dbReference type="GO" id="GO:0005524">
    <property type="term" value="F:ATP binding"/>
    <property type="evidence" value="ECO:0007669"/>
    <property type="project" value="UniProtKB-KW"/>
</dbReference>
<evidence type="ECO:0000256" key="5">
    <source>
        <dbReference type="ARBA" id="ARBA00022840"/>
    </source>
</evidence>